<dbReference type="Gene3D" id="2.170.130.10">
    <property type="entry name" value="TonB-dependent receptor, plug domain"/>
    <property type="match status" value="1"/>
</dbReference>
<comment type="caution">
    <text evidence="17">The sequence shown here is derived from an EMBL/GenBank/DDBJ whole genome shotgun (WGS) entry which is preliminary data.</text>
</comment>
<feature type="signal peptide" evidence="14">
    <location>
        <begin position="1"/>
        <end position="23"/>
    </location>
</feature>
<dbReference type="RefSeq" id="WP_266122426.1">
    <property type="nucleotide sequence ID" value="NZ_JAJHNU010000001.1"/>
</dbReference>
<dbReference type="PANTHER" id="PTHR30069">
    <property type="entry name" value="TONB-DEPENDENT OUTER MEMBRANE RECEPTOR"/>
    <property type="match status" value="1"/>
</dbReference>
<keyword evidence="8 13" id="KW-0798">TonB box</keyword>
<evidence type="ECO:0000256" key="12">
    <source>
        <dbReference type="PROSITE-ProRule" id="PRU01360"/>
    </source>
</evidence>
<evidence type="ECO:0000256" key="3">
    <source>
        <dbReference type="ARBA" id="ARBA00022448"/>
    </source>
</evidence>
<protein>
    <submittedName>
        <fullName evidence="17">TonB-dependent receptor</fullName>
    </submittedName>
</protein>
<comment type="similarity">
    <text evidence="2 12 13">Belongs to the TonB-dependent receptor family.</text>
</comment>
<dbReference type="Pfam" id="PF00593">
    <property type="entry name" value="TonB_dep_Rec_b-barrel"/>
    <property type="match status" value="1"/>
</dbReference>
<dbReference type="EMBL" id="JAJHNU010000001">
    <property type="protein sequence ID" value="MDN4120245.1"/>
    <property type="molecule type" value="Genomic_DNA"/>
</dbReference>
<keyword evidence="4 12" id="KW-1134">Transmembrane beta strand</keyword>
<keyword evidence="3 12" id="KW-0813">Transport</keyword>
<name>A0ABT8EGG9_9BURK</name>
<evidence type="ECO:0000256" key="13">
    <source>
        <dbReference type="RuleBase" id="RU003357"/>
    </source>
</evidence>
<dbReference type="PANTHER" id="PTHR30069:SF53">
    <property type="entry name" value="COLICIN I RECEPTOR-RELATED"/>
    <property type="match status" value="1"/>
</dbReference>
<reference evidence="17" key="1">
    <citation type="submission" date="2021-11" db="EMBL/GenBank/DDBJ databases">
        <title>Draft genome sequence of Alcaligenes endophyticus type strain CCUG 75668T.</title>
        <authorList>
            <person name="Salva-Serra F."/>
            <person name="Duran R.E."/>
            <person name="Seeger M."/>
            <person name="Moore E.R.B."/>
            <person name="Jaen-Luchoro D."/>
        </authorList>
    </citation>
    <scope>NUCLEOTIDE SEQUENCE</scope>
    <source>
        <strain evidence="17">CCUG 75668</strain>
    </source>
</reference>
<evidence type="ECO:0000313" key="18">
    <source>
        <dbReference type="Proteomes" id="UP001168613"/>
    </source>
</evidence>
<keyword evidence="5 12" id="KW-0812">Transmembrane</keyword>
<dbReference type="InterPro" id="IPR036942">
    <property type="entry name" value="Beta-barrel_TonB_sf"/>
</dbReference>
<keyword evidence="18" id="KW-1185">Reference proteome</keyword>
<evidence type="ECO:0000259" key="15">
    <source>
        <dbReference type="Pfam" id="PF00593"/>
    </source>
</evidence>
<evidence type="ECO:0000256" key="1">
    <source>
        <dbReference type="ARBA" id="ARBA00004571"/>
    </source>
</evidence>
<dbReference type="Pfam" id="PF07715">
    <property type="entry name" value="Plug"/>
    <property type="match status" value="1"/>
</dbReference>
<dbReference type="SUPFAM" id="SSF56935">
    <property type="entry name" value="Porins"/>
    <property type="match status" value="1"/>
</dbReference>
<organism evidence="17 18">
    <name type="scientific">Alcaligenes endophyticus</name>
    <dbReference type="NCBI Taxonomy" id="1929088"/>
    <lineage>
        <taxon>Bacteria</taxon>
        <taxon>Pseudomonadati</taxon>
        <taxon>Pseudomonadota</taxon>
        <taxon>Betaproteobacteria</taxon>
        <taxon>Burkholderiales</taxon>
        <taxon>Alcaligenaceae</taxon>
        <taxon>Alcaligenes</taxon>
    </lineage>
</organism>
<evidence type="ECO:0000256" key="14">
    <source>
        <dbReference type="SAM" id="SignalP"/>
    </source>
</evidence>
<evidence type="ECO:0000256" key="9">
    <source>
        <dbReference type="ARBA" id="ARBA00023136"/>
    </source>
</evidence>
<feature type="chain" id="PRO_5046313207" evidence="14">
    <location>
        <begin position="24"/>
        <end position="608"/>
    </location>
</feature>
<dbReference type="InterPro" id="IPR037066">
    <property type="entry name" value="Plug_dom_sf"/>
</dbReference>
<dbReference type="InterPro" id="IPR012910">
    <property type="entry name" value="Plug_dom"/>
</dbReference>
<evidence type="ECO:0000313" key="17">
    <source>
        <dbReference type="EMBL" id="MDN4120245.1"/>
    </source>
</evidence>
<dbReference type="InterPro" id="IPR039426">
    <property type="entry name" value="TonB-dep_rcpt-like"/>
</dbReference>
<gene>
    <name evidence="17" type="ORF">LMS43_02960</name>
</gene>
<feature type="domain" description="TonB-dependent receptor-like beta-barrel" evidence="15">
    <location>
        <begin position="184"/>
        <end position="581"/>
    </location>
</feature>
<accession>A0ABT8EGG9</accession>
<dbReference type="PROSITE" id="PS52016">
    <property type="entry name" value="TONB_DEPENDENT_REC_3"/>
    <property type="match status" value="1"/>
</dbReference>
<comment type="subcellular location">
    <subcellularLocation>
        <location evidence="1 12">Cell outer membrane</location>
        <topology evidence="1 12">Multi-pass membrane protein</topology>
    </subcellularLocation>
</comment>
<dbReference type="CDD" id="cd01347">
    <property type="entry name" value="ligand_gated_channel"/>
    <property type="match status" value="1"/>
</dbReference>
<keyword evidence="6 14" id="KW-0732">Signal</keyword>
<evidence type="ECO:0000256" key="6">
    <source>
        <dbReference type="ARBA" id="ARBA00022729"/>
    </source>
</evidence>
<keyword evidence="10 17" id="KW-0675">Receptor</keyword>
<evidence type="ECO:0000259" key="16">
    <source>
        <dbReference type="Pfam" id="PF07715"/>
    </source>
</evidence>
<keyword evidence="9 12" id="KW-0472">Membrane</keyword>
<evidence type="ECO:0000256" key="7">
    <source>
        <dbReference type="ARBA" id="ARBA00023065"/>
    </source>
</evidence>
<evidence type="ECO:0000256" key="11">
    <source>
        <dbReference type="ARBA" id="ARBA00023237"/>
    </source>
</evidence>
<dbReference type="Proteomes" id="UP001168613">
    <property type="component" value="Unassembled WGS sequence"/>
</dbReference>
<evidence type="ECO:0000256" key="5">
    <source>
        <dbReference type="ARBA" id="ARBA00022692"/>
    </source>
</evidence>
<dbReference type="Gene3D" id="2.40.170.20">
    <property type="entry name" value="TonB-dependent receptor, beta-barrel domain"/>
    <property type="match status" value="1"/>
</dbReference>
<evidence type="ECO:0000256" key="10">
    <source>
        <dbReference type="ARBA" id="ARBA00023170"/>
    </source>
</evidence>
<evidence type="ECO:0000256" key="2">
    <source>
        <dbReference type="ARBA" id="ARBA00009810"/>
    </source>
</evidence>
<proteinExistence type="inferred from homology"/>
<evidence type="ECO:0000256" key="4">
    <source>
        <dbReference type="ARBA" id="ARBA00022452"/>
    </source>
</evidence>
<sequence>MSALYLRPVLVAVAGALPLMAHAQTTPVNQLDQIVVTPARGAQPLHSAIGDVTIIGQEKLDKAGKDSVADILAREVGIEIYTNGGPQNTTGIYLRGTNPQHTRVMIDGMRINNAATGSTAWAALDPALIERIEVVRGAASSLYGSDAIGGVINIITKKGAQERPISAWANVGFGSYSTFKSSAGISGASDSWDYSFSGSYADSDGFASLDKPGTPNTGYTQHGVSGTLGYEWAKDQHLGFSGSDTYIDGAYVGPFSLGVEHALQRQQAYTVSSTNKITEHWASKLSAGFSKNGLEIRPGSTDTAFIQRQYSWQNDVDIIAGQRLSLIAERLEERMTSASLHNHDKRNTNAVGLLYRGDMGPHHLQGSVRNDNISGFGNKVTGGLAYDFDLNNHWTAGIAGNTGFRTPTFADLYYPLAWGFQGNPHLKPEKSRNVEAGLSYADDTTNVGLVVYQNTIKDLINTYDCSSYPCTTSNTERARIRGLTLSGSHSLEQTRVYASLDLKDPKDTKTGKLLTQRAKQQYKVGVEHTFQHATLGAEYQFSSYRYSDADNTVRLGGYGLLNLTASLPITSSLEAQLRWNNALDKRYEYVKGYNTERSNIFLNLAWRM</sequence>
<dbReference type="InterPro" id="IPR000531">
    <property type="entry name" value="Beta-barrel_TonB"/>
</dbReference>
<feature type="domain" description="TonB-dependent receptor plug" evidence="16">
    <location>
        <begin position="48"/>
        <end position="151"/>
    </location>
</feature>
<keyword evidence="11 12" id="KW-0998">Cell outer membrane</keyword>
<keyword evidence="7" id="KW-0406">Ion transport</keyword>
<evidence type="ECO:0000256" key="8">
    <source>
        <dbReference type="ARBA" id="ARBA00023077"/>
    </source>
</evidence>